<proteinExistence type="predicted"/>
<dbReference type="InterPro" id="IPR009078">
    <property type="entry name" value="Ferritin-like_SF"/>
</dbReference>
<comment type="catalytic activity">
    <reaction evidence="4">
        <text>propane + NADH + O2 + H(+) = propan-2-ol + NAD(+) + H2O</text>
        <dbReference type="Rhea" id="RHEA:49992"/>
        <dbReference type="ChEBI" id="CHEBI:15377"/>
        <dbReference type="ChEBI" id="CHEBI:15378"/>
        <dbReference type="ChEBI" id="CHEBI:15379"/>
        <dbReference type="ChEBI" id="CHEBI:17824"/>
        <dbReference type="ChEBI" id="CHEBI:32879"/>
        <dbReference type="ChEBI" id="CHEBI:57540"/>
        <dbReference type="ChEBI" id="CHEBI:57945"/>
        <dbReference type="EC" id="1.14.13.227"/>
    </reaction>
</comment>
<dbReference type="InterPro" id="IPR012348">
    <property type="entry name" value="RNR-like"/>
</dbReference>
<name>A0A839N2I4_9MICO</name>
<keyword evidence="3" id="KW-0503">Monooxygenase</keyword>
<evidence type="ECO:0000256" key="3">
    <source>
        <dbReference type="ARBA" id="ARBA00023033"/>
    </source>
</evidence>
<reference evidence="5 6" key="1">
    <citation type="submission" date="2020-08" db="EMBL/GenBank/DDBJ databases">
        <title>Sequencing the genomes of 1000 actinobacteria strains.</title>
        <authorList>
            <person name="Klenk H.-P."/>
        </authorList>
    </citation>
    <scope>NUCLEOTIDE SEQUENCE [LARGE SCALE GENOMIC DNA]</scope>
    <source>
        <strain evidence="5 6">DSM 105369</strain>
    </source>
</reference>
<evidence type="ECO:0000256" key="4">
    <source>
        <dbReference type="ARBA" id="ARBA00048941"/>
    </source>
</evidence>
<gene>
    <name evidence="5" type="ORF">FHU39_001934</name>
</gene>
<dbReference type="GO" id="GO:0004497">
    <property type="term" value="F:monooxygenase activity"/>
    <property type="evidence" value="ECO:0007669"/>
    <property type="project" value="UniProtKB-KW"/>
</dbReference>
<organism evidence="5 6">
    <name type="scientific">Flexivirga oryzae</name>
    <dbReference type="NCBI Taxonomy" id="1794944"/>
    <lineage>
        <taxon>Bacteria</taxon>
        <taxon>Bacillati</taxon>
        <taxon>Actinomycetota</taxon>
        <taxon>Actinomycetes</taxon>
        <taxon>Micrococcales</taxon>
        <taxon>Dermacoccaceae</taxon>
        <taxon>Flexivirga</taxon>
    </lineage>
</organism>
<accession>A0A839N2I4</accession>
<dbReference type="SUPFAM" id="SSF47240">
    <property type="entry name" value="Ferritin-like"/>
    <property type="match status" value="1"/>
</dbReference>
<evidence type="ECO:0000313" key="6">
    <source>
        <dbReference type="Proteomes" id="UP000559182"/>
    </source>
</evidence>
<sequence>MQYELRQRVIEPRRQTFQYVANRLGDKPASRYEEGTLDIQPTENFHYRPLWDPSHELYDETYSAVRLTDPYSYRDPRQFYYTPYVTNRAALHDAFLKSLAYIDDRDLLTKLPVGWASLLGTVLVPLRHYESGAQLISVTGARFAYGASIEQCLSYAAFDRIGSAQMISRIGISLGQGTDEDLIAGKEHWIGAEHLQPLRRMIEELLVEQDWVVSTIGLDLVDRLLYPLLYRHLDEAAIGGGASAYGLLAQHFATWYVDQRKWLDALIAEWIADPTHGTANRKQLAAIVQTWLPHAIDAVTAVADKTEALVGSGALDFVTTTADSVRKELDDLGLVEQVQS</sequence>
<dbReference type="Proteomes" id="UP000559182">
    <property type="component" value="Unassembled WGS sequence"/>
</dbReference>
<evidence type="ECO:0000256" key="2">
    <source>
        <dbReference type="ARBA" id="ARBA00023002"/>
    </source>
</evidence>
<dbReference type="EC" id="1.14.13.227" evidence="1"/>
<keyword evidence="2" id="KW-0560">Oxidoreductase</keyword>
<evidence type="ECO:0000313" key="5">
    <source>
        <dbReference type="EMBL" id="MBB2891950.1"/>
    </source>
</evidence>
<dbReference type="EMBL" id="JACHVQ010000001">
    <property type="protein sequence ID" value="MBB2891950.1"/>
    <property type="molecule type" value="Genomic_DNA"/>
</dbReference>
<dbReference type="RefSeq" id="WP_183320146.1">
    <property type="nucleotide sequence ID" value="NZ_JACHVQ010000001.1"/>
</dbReference>
<dbReference type="AlphaFoldDB" id="A0A839N2I4"/>
<evidence type="ECO:0000256" key="1">
    <source>
        <dbReference type="ARBA" id="ARBA00012710"/>
    </source>
</evidence>
<dbReference type="InterPro" id="IPR003430">
    <property type="entry name" value="Phenol_Hydrox"/>
</dbReference>
<keyword evidence="6" id="KW-1185">Reference proteome</keyword>
<dbReference type="Gene3D" id="1.10.620.20">
    <property type="entry name" value="Ribonucleotide Reductase, subunit A"/>
    <property type="match status" value="1"/>
</dbReference>
<protein>
    <recommendedName>
        <fullName evidence="1">propane 2-monooxygenase</fullName>
        <ecNumber evidence="1">1.14.13.227</ecNumber>
    </recommendedName>
</protein>
<dbReference type="Pfam" id="PF02332">
    <property type="entry name" value="Phenol_Hydrox"/>
    <property type="match status" value="1"/>
</dbReference>
<comment type="caution">
    <text evidence="5">The sequence shown here is derived from an EMBL/GenBank/DDBJ whole genome shotgun (WGS) entry which is preliminary data.</text>
</comment>